<evidence type="ECO:0000256" key="3">
    <source>
        <dbReference type="ARBA" id="ARBA00023163"/>
    </source>
</evidence>
<dbReference type="Proteomes" id="UP001597181">
    <property type="component" value="Unassembled WGS sequence"/>
</dbReference>
<dbReference type="PANTHER" id="PTHR43537:SF5">
    <property type="entry name" value="UXU OPERON TRANSCRIPTIONAL REGULATOR"/>
    <property type="match status" value="1"/>
</dbReference>
<feature type="domain" description="HTH gntR-type" evidence="4">
    <location>
        <begin position="13"/>
        <end position="80"/>
    </location>
</feature>
<keyword evidence="1" id="KW-0805">Transcription regulation</keyword>
<dbReference type="Gene3D" id="1.10.10.10">
    <property type="entry name" value="Winged helix-like DNA-binding domain superfamily/Winged helix DNA-binding domain"/>
    <property type="match status" value="1"/>
</dbReference>
<evidence type="ECO:0000259" key="4">
    <source>
        <dbReference type="PROSITE" id="PS50949"/>
    </source>
</evidence>
<reference evidence="6" key="1">
    <citation type="journal article" date="2019" name="Int. J. Syst. Evol. Microbiol.">
        <title>The Global Catalogue of Microorganisms (GCM) 10K type strain sequencing project: providing services to taxonomists for standard genome sequencing and annotation.</title>
        <authorList>
            <consortium name="The Broad Institute Genomics Platform"/>
            <consortium name="The Broad Institute Genome Sequencing Center for Infectious Disease"/>
            <person name="Wu L."/>
            <person name="Ma J."/>
        </authorList>
    </citation>
    <scope>NUCLEOTIDE SEQUENCE [LARGE SCALE GENOMIC DNA]</scope>
    <source>
        <strain evidence="6">CCUG 50213</strain>
    </source>
</reference>
<comment type="caution">
    <text evidence="5">The sequence shown here is derived from an EMBL/GenBank/DDBJ whole genome shotgun (WGS) entry which is preliminary data.</text>
</comment>
<keyword evidence="2" id="KW-0238">DNA-binding</keyword>
<dbReference type="SMART" id="SM00345">
    <property type="entry name" value="HTH_GNTR"/>
    <property type="match status" value="1"/>
</dbReference>
<protein>
    <submittedName>
        <fullName evidence="5">GntR family transcriptional regulator</fullName>
    </submittedName>
</protein>
<dbReference type="Pfam" id="PF00392">
    <property type="entry name" value="GntR"/>
    <property type="match status" value="1"/>
</dbReference>
<evidence type="ECO:0000256" key="1">
    <source>
        <dbReference type="ARBA" id="ARBA00023015"/>
    </source>
</evidence>
<dbReference type="InterPro" id="IPR000524">
    <property type="entry name" value="Tscrpt_reg_HTH_GntR"/>
</dbReference>
<evidence type="ECO:0000256" key="2">
    <source>
        <dbReference type="ARBA" id="ARBA00023125"/>
    </source>
</evidence>
<sequence length="231" mass="24857">MGRDAVPSQLNRTPMRDTIYENVLGLIRTGELAPGEIIHEDEIAVWLSVSRPPVREAMVKLEANGFIEGRAGARAMISEVSARDVAMRERMVVSLLCTAVEATLFPLSANDRSSIVQAAAEFNIAVAGATGSEFEAIAEFDSRVIELADAPALNQSYHERLRPHLLRRTQYSASSPFAQRGPEFVSSMSDALVAGDQDAVLAMLEKLRAQCVARLVDTTRSAVAGGQGGDS</sequence>
<keyword evidence="3" id="KW-0804">Transcription</keyword>
<gene>
    <name evidence="5" type="ORF">ACFQ3U_07720</name>
</gene>
<dbReference type="PANTHER" id="PTHR43537">
    <property type="entry name" value="TRANSCRIPTIONAL REGULATOR, GNTR FAMILY"/>
    <property type="match status" value="1"/>
</dbReference>
<organism evidence="5 6">
    <name type="scientific">Leucobacter albus</name>
    <dbReference type="NCBI Taxonomy" id="272210"/>
    <lineage>
        <taxon>Bacteria</taxon>
        <taxon>Bacillati</taxon>
        <taxon>Actinomycetota</taxon>
        <taxon>Actinomycetes</taxon>
        <taxon>Micrococcales</taxon>
        <taxon>Microbacteriaceae</taxon>
        <taxon>Leucobacter</taxon>
    </lineage>
</organism>
<dbReference type="PROSITE" id="PS50949">
    <property type="entry name" value="HTH_GNTR"/>
    <property type="match status" value="1"/>
</dbReference>
<proteinExistence type="predicted"/>
<dbReference type="InterPro" id="IPR036390">
    <property type="entry name" value="WH_DNA-bd_sf"/>
</dbReference>
<keyword evidence="6" id="KW-1185">Reference proteome</keyword>
<evidence type="ECO:0000313" key="6">
    <source>
        <dbReference type="Proteomes" id="UP001597181"/>
    </source>
</evidence>
<accession>A0ABW3TQX3</accession>
<name>A0ABW3TQX3_9MICO</name>
<dbReference type="EMBL" id="JBHTLY010000002">
    <property type="protein sequence ID" value="MFD1201777.1"/>
    <property type="molecule type" value="Genomic_DNA"/>
</dbReference>
<dbReference type="InterPro" id="IPR036388">
    <property type="entry name" value="WH-like_DNA-bd_sf"/>
</dbReference>
<dbReference type="RefSeq" id="WP_343957576.1">
    <property type="nucleotide sequence ID" value="NZ_BAAAKZ010000002.1"/>
</dbReference>
<evidence type="ECO:0000313" key="5">
    <source>
        <dbReference type="EMBL" id="MFD1201777.1"/>
    </source>
</evidence>
<dbReference type="SUPFAM" id="SSF46785">
    <property type="entry name" value="Winged helix' DNA-binding domain"/>
    <property type="match status" value="1"/>
</dbReference>